<evidence type="ECO:0000259" key="7">
    <source>
        <dbReference type="Pfam" id="PF00155"/>
    </source>
</evidence>
<dbReference type="Pfam" id="PF00155">
    <property type="entry name" value="Aminotran_1_2"/>
    <property type="match status" value="1"/>
</dbReference>
<dbReference type="Gene3D" id="3.90.1150.10">
    <property type="entry name" value="Aspartate Aminotransferase, domain 1"/>
    <property type="match status" value="1"/>
</dbReference>
<dbReference type="Gene3D" id="3.40.640.10">
    <property type="entry name" value="Type I PLP-dependent aspartate aminotransferase-like (Major domain)"/>
    <property type="match status" value="1"/>
</dbReference>
<dbReference type="OrthoDB" id="9802328at2"/>
<evidence type="ECO:0000256" key="4">
    <source>
        <dbReference type="ARBA" id="ARBA00022679"/>
    </source>
</evidence>
<dbReference type="InterPro" id="IPR015421">
    <property type="entry name" value="PyrdxlP-dep_Trfase_major"/>
</dbReference>
<evidence type="ECO:0000256" key="6">
    <source>
        <dbReference type="RuleBase" id="RU000481"/>
    </source>
</evidence>
<dbReference type="Proteomes" id="UP000005990">
    <property type="component" value="Unassembled WGS sequence"/>
</dbReference>
<reference evidence="8 9" key="1">
    <citation type="submission" date="2010-10" db="EMBL/GenBank/DDBJ databases">
        <authorList>
            <person name="Durkin A.S."/>
            <person name="Madupu R."/>
            <person name="Torralba M."/>
            <person name="Gillis M."/>
            <person name="Methe B."/>
            <person name="Sutton G."/>
            <person name="Nelson K.E."/>
        </authorList>
    </citation>
    <scope>NUCLEOTIDE SEQUENCE [LARGE SCALE GENOMIC DNA]</scope>
    <source>
        <strain evidence="8 9">ACS-139-V-Col8</strain>
    </source>
</reference>
<dbReference type="eggNOG" id="COG0436">
    <property type="taxonomic scope" value="Bacteria"/>
</dbReference>
<name>E4KR01_9LACT</name>
<keyword evidence="3 6" id="KW-0032">Aminotransferase</keyword>
<dbReference type="InterPro" id="IPR015422">
    <property type="entry name" value="PyrdxlP-dep_Trfase_small"/>
</dbReference>
<proteinExistence type="inferred from homology"/>
<dbReference type="STRING" id="908337.HMPREF9257_0713"/>
<evidence type="ECO:0000256" key="1">
    <source>
        <dbReference type="ARBA" id="ARBA00001933"/>
    </source>
</evidence>
<sequence length="390" mass="43436">MSYPFNSKVAAAKGSPIRAFNEEIAGIKDLVKFSLGEPDYPVPAKVKAALIQAVEDDLSSYTHSRGTLELRQAISRYIERHYHTHYRPEDEIIVAHGATGALFSTLTALLNQGDQVIAPAPYYVAYKTQVELNRAEFIPLDTSQNNFRLTPADLETAIQAHPRTKLILLNHPSNPTGVTYNRQELQALAQVIQKHDLLVVSDEIYAQLTYDHAHISMAELLPDQTILINGASKSHAMVGWRMGIIAGPKVYLDQIFKVQQASINTPVTPIQKASIVAYDQCDEDIQAMVQAYRKRRDYLLKALAPLGFAATEPQGAFYLFVKVPDWFKGTDYDFCLQVAQKVAVGLTPGSSFGEAGQGYFRISYAASMENLHLLIDRLTQFQDAYLQSNQ</sequence>
<dbReference type="GO" id="GO:0030170">
    <property type="term" value="F:pyridoxal phosphate binding"/>
    <property type="evidence" value="ECO:0007669"/>
    <property type="project" value="InterPro"/>
</dbReference>
<comment type="cofactor">
    <cofactor evidence="1 6">
        <name>pyridoxal 5'-phosphate</name>
        <dbReference type="ChEBI" id="CHEBI:597326"/>
    </cofactor>
</comment>
<evidence type="ECO:0000313" key="8">
    <source>
        <dbReference type="EMBL" id="EFR30628.1"/>
    </source>
</evidence>
<evidence type="ECO:0000256" key="5">
    <source>
        <dbReference type="ARBA" id="ARBA00022898"/>
    </source>
</evidence>
<dbReference type="InterPro" id="IPR004839">
    <property type="entry name" value="Aminotransferase_I/II_large"/>
</dbReference>
<dbReference type="EC" id="2.6.1.-" evidence="6"/>
<comment type="similarity">
    <text evidence="2 6">Belongs to the class-I pyridoxal-phosphate-dependent aminotransferase family.</text>
</comment>
<keyword evidence="5" id="KW-0663">Pyridoxal phosphate</keyword>
<dbReference type="CDD" id="cd00609">
    <property type="entry name" value="AAT_like"/>
    <property type="match status" value="1"/>
</dbReference>
<dbReference type="InterPro" id="IPR050596">
    <property type="entry name" value="AspAT/PAT-like"/>
</dbReference>
<keyword evidence="9" id="KW-1185">Reference proteome</keyword>
<keyword evidence="4 6" id="KW-0808">Transferase</keyword>
<protein>
    <recommendedName>
        <fullName evidence="6">Aminotransferase</fullName>
        <ecNumber evidence="6">2.6.1.-</ecNumber>
    </recommendedName>
</protein>
<dbReference type="GO" id="GO:0006520">
    <property type="term" value="P:amino acid metabolic process"/>
    <property type="evidence" value="ECO:0007669"/>
    <property type="project" value="InterPro"/>
</dbReference>
<dbReference type="RefSeq" id="WP_006418788.1">
    <property type="nucleotide sequence ID" value="NZ_AENN01000017.1"/>
</dbReference>
<dbReference type="SUPFAM" id="SSF53383">
    <property type="entry name" value="PLP-dependent transferases"/>
    <property type="match status" value="1"/>
</dbReference>
<evidence type="ECO:0000256" key="2">
    <source>
        <dbReference type="ARBA" id="ARBA00007441"/>
    </source>
</evidence>
<organism evidence="8 9">
    <name type="scientific">Eremococcus coleocola ACS-139-V-Col8</name>
    <dbReference type="NCBI Taxonomy" id="908337"/>
    <lineage>
        <taxon>Bacteria</taxon>
        <taxon>Bacillati</taxon>
        <taxon>Bacillota</taxon>
        <taxon>Bacilli</taxon>
        <taxon>Lactobacillales</taxon>
        <taxon>Aerococcaceae</taxon>
        <taxon>Eremococcus</taxon>
    </lineage>
</organism>
<dbReference type="EMBL" id="AENN01000017">
    <property type="protein sequence ID" value="EFR30628.1"/>
    <property type="molecule type" value="Genomic_DNA"/>
</dbReference>
<accession>E4KR01</accession>
<gene>
    <name evidence="8" type="ORF">HMPREF9257_0713</name>
</gene>
<dbReference type="PANTHER" id="PTHR46383:SF4">
    <property type="entry name" value="AMINOTRANSFERASE"/>
    <property type="match status" value="1"/>
</dbReference>
<dbReference type="FunFam" id="3.40.640.10:FF:000033">
    <property type="entry name" value="Aspartate aminotransferase"/>
    <property type="match status" value="1"/>
</dbReference>
<dbReference type="GO" id="GO:0008483">
    <property type="term" value="F:transaminase activity"/>
    <property type="evidence" value="ECO:0007669"/>
    <property type="project" value="UniProtKB-KW"/>
</dbReference>
<dbReference type="InterPro" id="IPR015424">
    <property type="entry name" value="PyrdxlP-dep_Trfase"/>
</dbReference>
<dbReference type="AlphaFoldDB" id="E4KR01"/>
<feature type="domain" description="Aminotransferase class I/classII large" evidence="7">
    <location>
        <begin position="29"/>
        <end position="378"/>
    </location>
</feature>
<dbReference type="PRINTS" id="PR00753">
    <property type="entry name" value="ACCSYNTHASE"/>
</dbReference>
<evidence type="ECO:0000313" key="9">
    <source>
        <dbReference type="Proteomes" id="UP000005990"/>
    </source>
</evidence>
<dbReference type="PANTHER" id="PTHR46383">
    <property type="entry name" value="ASPARTATE AMINOTRANSFERASE"/>
    <property type="match status" value="1"/>
</dbReference>
<comment type="caution">
    <text evidence="8">The sequence shown here is derived from an EMBL/GenBank/DDBJ whole genome shotgun (WGS) entry which is preliminary data.</text>
</comment>
<dbReference type="InterPro" id="IPR004838">
    <property type="entry name" value="NHTrfase_class1_PyrdxlP-BS"/>
</dbReference>
<evidence type="ECO:0000256" key="3">
    <source>
        <dbReference type="ARBA" id="ARBA00022576"/>
    </source>
</evidence>
<dbReference type="PROSITE" id="PS00105">
    <property type="entry name" value="AA_TRANSFER_CLASS_1"/>
    <property type="match status" value="1"/>
</dbReference>